<feature type="compositionally biased region" description="Polar residues" evidence="16">
    <location>
        <begin position="1"/>
        <end position="12"/>
    </location>
</feature>
<dbReference type="SMART" id="SM00091">
    <property type="entry name" value="PAS"/>
    <property type="match status" value="2"/>
</dbReference>
<dbReference type="InterPro" id="IPR013656">
    <property type="entry name" value="PAS_4"/>
</dbReference>
<dbReference type="Pfam" id="PF07228">
    <property type="entry name" value="SpoIIE"/>
    <property type="match status" value="1"/>
</dbReference>
<evidence type="ECO:0000256" key="13">
    <source>
        <dbReference type="ARBA" id="ARBA00056274"/>
    </source>
</evidence>
<dbReference type="Pfam" id="PF00989">
    <property type="entry name" value="PAS"/>
    <property type="match status" value="1"/>
</dbReference>
<dbReference type="GO" id="GO:0005524">
    <property type="term" value="F:ATP binding"/>
    <property type="evidence" value="ECO:0007669"/>
    <property type="project" value="UniProtKB-KW"/>
</dbReference>
<dbReference type="GO" id="GO:0006355">
    <property type="term" value="P:regulation of DNA-templated transcription"/>
    <property type="evidence" value="ECO:0007669"/>
    <property type="project" value="InterPro"/>
</dbReference>
<dbReference type="PANTHER" id="PTHR43156">
    <property type="entry name" value="STAGE II SPORULATION PROTEIN E-RELATED"/>
    <property type="match status" value="1"/>
</dbReference>
<dbReference type="InterPro" id="IPR052016">
    <property type="entry name" value="Bact_Sigma-Reg"/>
</dbReference>
<keyword evidence="4" id="KW-0479">Metal-binding</keyword>
<dbReference type="Gene3D" id="3.30.450.20">
    <property type="entry name" value="PAS domain"/>
    <property type="match status" value="2"/>
</dbReference>
<evidence type="ECO:0000256" key="2">
    <source>
        <dbReference type="ARBA" id="ARBA00022553"/>
    </source>
</evidence>
<keyword evidence="7" id="KW-0378">Hydrolase</keyword>
<dbReference type="InterPro" id="IPR003594">
    <property type="entry name" value="HATPase_dom"/>
</dbReference>
<dbReference type="GO" id="GO:0004722">
    <property type="term" value="F:protein serine/threonine phosphatase activity"/>
    <property type="evidence" value="ECO:0007669"/>
    <property type="project" value="UniProtKB-EC"/>
</dbReference>
<evidence type="ECO:0000256" key="4">
    <source>
        <dbReference type="ARBA" id="ARBA00022723"/>
    </source>
</evidence>
<dbReference type="AlphaFoldDB" id="A0A561TVE9"/>
<accession>A0A561TVE9</accession>
<dbReference type="SUPFAM" id="SSF81606">
    <property type="entry name" value="PP2C-like"/>
    <property type="match status" value="1"/>
</dbReference>
<keyword evidence="19" id="KW-1185">Reference proteome</keyword>
<dbReference type="FunFam" id="3.30.450.40:FF:000035">
    <property type="entry name" value="PAS sensor protein"/>
    <property type="match status" value="1"/>
</dbReference>
<name>A0A561TVE9_9ACTN</name>
<evidence type="ECO:0000256" key="5">
    <source>
        <dbReference type="ARBA" id="ARBA00022741"/>
    </source>
</evidence>
<dbReference type="SMART" id="SM00065">
    <property type="entry name" value="GAF"/>
    <property type="match status" value="1"/>
</dbReference>
<comment type="caution">
    <text evidence="18">The sequence shown here is derived from an EMBL/GenBank/DDBJ whole genome shotgun (WGS) entry which is preliminary data.</text>
</comment>
<dbReference type="FunFam" id="3.60.40.10:FF:000005">
    <property type="entry name" value="Serine/threonine protein phosphatase"/>
    <property type="match status" value="1"/>
</dbReference>
<dbReference type="CDD" id="cd16936">
    <property type="entry name" value="HATPase_RsbW-like"/>
    <property type="match status" value="1"/>
</dbReference>
<dbReference type="Pfam" id="PF08448">
    <property type="entry name" value="PAS_4"/>
    <property type="match status" value="1"/>
</dbReference>
<dbReference type="InterPro" id="IPR013767">
    <property type="entry name" value="PAS_fold"/>
</dbReference>
<dbReference type="CDD" id="cd00130">
    <property type="entry name" value="PAS"/>
    <property type="match status" value="1"/>
</dbReference>
<evidence type="ECO:0000256" key="9">
    <source>
        <dbReference type="ARBA" id="ARBA00022842"/>
    </source>
</evidence>
<comment type="catalytic activity">
    <reaction evidence="12">
        <text>O-phospho-L-seryl-[protein] + H2O = L-seryl-[protein] + phosphate</text>
        <dbReference type="Rhea" id="RHEA:20629"/>
        <dbReference type="Rhea" id="RHEA-COMP:9863"/>
        <dbReference type="Rhea" id="RHEA-COMP:11604"/>
        <dbReference type="ChEBI" id="CHEBI:15377"/>
        <dbReference type="ChEBI" id="CHEBI:29999"/>
        <dbReference type="ChEBI" id="CHEBI:43474"/>
        <dbReference type="ChEBI" id="CHEBI:83421"/>
        <dbReference type="EC" id="3.1.3.16"/>
    </reaction>
</comment>
<organism evidence="18 19">
    <name type="scientific">Kitasatospora viridis</name>
    <dbReference type="NCBI Taxonomy" id="281105"/>
    <lineage>
        <taxon>Bacteria</taxon>
        <taxon>Bacillati</taxon>
        <taxon>Actinomycetota</taxon>
        <taxon>Actinomycetes</taxon>
        <taxon>Kitasatosporales</taxon>
        <taxon>Streptomycetaceae</taxon>
        <taxon>Kitasatospora</taxon>
    </lineage>
</organism>
<reference evidence="18 19" key="1">
    <citation type="submission" date="2019-06" db="EMBL/GenBank/DDBJ databases">
        <title>Sequencing the genomes of 1000 actinobacteria strains.</title>
        <authorList>
            <person name="Klenk H.-P."/>
        </authorList>
    </citation>
    <scope>NUCLEOTIDE SEQUENCE [LARGE SCALE GENOMIC DNA]</scope>
    <source>
        <strain evidence="18 19">DSM 44826</strain>
    </source>
</reference>
<dbReference type="PANTHER" id="PTHR43156:SF2">
    <property type="entry name" value="STAGE II SPORULATION PROTEIN E"/>
    <property type="match status" value="1"/>
</dbReference>
<dbReference type="InterPro" id="IPR001932">
    <property type="entry name" value="PPM-type_phosphatase-like_dom"/>
</dbReference>
<evidence type="ECO:0000256" key="8">
    <source>
        <dbReference type="ARBA" id="ARBA00022840"/>
    </source>
</evidence>
<evidence type="ECO:0000256" key="1">
    <source>
        <dbReference type="ARBA" id="ARBA00013081"/>
    </source>
</evidence>
<dbReference type="Pfam" id="PF13581">
    <property type="entry name" value="HATPase_c_2"/>
    <property type="match status" value="1"/>
</dbReference>
<dbReference type="NCBIfam" id="TIGR00229">
    <property type="entry name" value="sensory_box"/>
    <property type="match status" value="1"/>
</dbReference>
<dbReference type="InterPro" id="IPR036890">
    <property type="entry name" value="HATPase_C_sf"/>
</dbReference>
<keyword evidence="2" id="KW-0597">Phosphoprotein</keyword>
<feature type="region of interest" description="Disordered" evidence="16">
    <location>
        <begin position="1"/>
        <end position="30"/>
    </location>
</feature>
<dbReference type="PROSITE" id="PS50112">
    <property type="entry name" value="PAS"/>
    <property type="match status" value="1"/>
</dbReference>
<dbReference type="InterPro" id="IPR003018">
    <property type="entry name" value="GAF"/>
</dbReference>
<keyword evidence="10" id="KW-0904">Protein phosphatase</keyword>
<evidence type="ECO:0000256" key="10">
    <source>
        <dbReference type="ARBA" id="ARBA00022912"/>
    </source>
</evidence>
<dbReference type="SUPFAM" id="SSF55781">
    <property type="entry name" value="GAF domain-like"/>
    <property type="match status" value="1"/>
</dbReference>
<feature type="domain" description="PAS" evidence="17">
    <location>
        <begin position="35"/>
        <end position="74"/>
    </location>
</feature>
<dbReference type="EC" id="3.1.3.16" evidence="1"/>
<gene>
    <name evidence="18" type="ORF">FHX73_12208</name>
</gene>
<dbReference type="SUPFAM" id="SSF55874">
    <property type="entry name" value="ATPase domain of HSP90 chaperone/DNA topoisomerase II/histidine kinase"/>
    <property type="match status" value="1"/>
</dbReference>
<dbReference type="SUPFAM" id="SSF55785">
    <property type="entry name" value="PYP-like sensor domain (PAS domain)"/>
    <property type="match status" value="2"/>
</dbReference>
<keyword evidence="8" id="KW-0067">ATP-binding</keyword>
<evidence type="ECO:0000256" key="15">
    <source>
        <dbReference type="ARBA" id="ARBA00081350"/>
    </source>
</evidence>
<sequence length="825" mass="88894">MIPDSVSEQAVTKQDGRLPGSRPTQWGGGETGTAVAIVDVHGCVTGWNADAERLLGYPADEVVGRPAADLLIEPVTGDDVRSAVAGAPERWSGPLALRHRDGRRVEVTVIAHHSRAEGNGPDGWRVLCALTGSEPRPGDEDLARWAFEQAPHCSVSLYDAQLRYRRSNQAMVPVVGLPDSALRGLGILDITTQPQSAKLADGLRRALESGEPVHLESFQRTGGERRIHAWSVDFAPLKDPDDPDGTVHGVALVAHDMTEQFWARKRLLLLNEAGSRIGSTLDLSRTARELLEVTVPEFADFASVDLLTALEADIEPSAGELAGGVMLRRIAHRFAPGTRLPTVLELGTTDSYPEFTPPARALATGAGVLCNAEDPEFVHWMAVDRRRAAIIRDQGYHSMVAVPLRARGVTLGVAVFYRRSRADRMERFGQDDLLLAEELAARAAVAIDNARRYTRERETALSLQHSLLPQRMPEQAAMEAASRYVPASTRSGIGGDWFDLIPLSGARIALVVGDVVGHGIRATATMGRLRTAVRTLSDVDLPPDELLTSLDDLVVRLSEEAGAAGEVGEIGATCCYAIYDPVSRTCTMASAGHPPPVILPPAGTPEAARVSIGPPLGVGGGLPFEATEVKLAEGSLVAMFSNGLVETRERDVDEGYQRLCQVLARTGPSLEDACDAVLDDLVAGRPRDDVALVIARTRALDDDRVVTWEIPSHPSAVATARKAASQRLSEWGVGEQLYAAELIISELVTNAIRYAAPPITLRLIRDQVLICEVSDASSTAPHLRRARDWEEGGRGLLLVAQMAHRWGARHSLTGKTIWAEMPLLP</sequence>
<evidence type="ECO:0000313" key="19">
    <source>
        <dbReference type="Proteomes" id="UP000317940"/>
    </source>
</evidence>
<dbReference type="Gene3D" id="3.60.40.10">
    <property type="entry name" value="PPM-type phosphatase domain"/>
    <property type="match status" value="1"/>
</dbReference>
<dbReference type="Proteomes" id="UP000317940">
    <property type="component" value="Unassembled WGS sequence"/>
</dbReference>
<dbReference type="Pfam" id="PF01590">
    <property type="entry name" value="GAF"/>
    <property type="match status" value="1"/>
</dbReference>
<evidence type="ECO:0000256" key="12">
    <source>
        <dbReference type="ARBA" id="ARBA00047761"/>
    </source>
</evidence>
<evidence type="ECO:0000256" key="3">
    <source>
        <dbReference type="ARBA" id="ARBA00022679"/>
    </source>
</evidence>
<evidence type="ECO:0000313" key="18">
    <source>
        <dbReference type="EMBL" id="TWF91096.1"/>
    </source>
</evidence>
<keyword evidence="3" id="KW-0808">Transferase</keyword>
<keyword evidence="6" id="KW-0418">Kinase</keyword>
<dbReference type="InterPro" id="IPR000014">
    <property type="entry name" value="PAS"/>
</dbReference>
<dbReference type="Gene3D" id="3.30.450.40">
    <property type="match status" value="1"/>
</dbReference>
<comment type="function">
    <text evidence="13">Primarily acts as an independent SigF regulator that is sensitive to the osmosensory signal, mediating the cross talk of PknD with the SigF regulon. Possesses both phosphatase and kinase activities. The kinase domain functions as a classic anti-sigma factor-like kinase to phosphorylate the anti-anti-sigma factor domain at the canonical regulatory site, and the phosphatase domain antagonizes this activity.</text>
</comment>
<dbReference type="SMART" id="SM00331">
    <property type="entry name" value="PP2C_SIG"/>
    <property type="match status" value="1"/>
</dbReference>
<evidence type="ECO:0000259" key="17">
    <source>
        <dbReference type="PROSITE" id="PS50112"/>
    </source>
</evidence>
<dbReference type="GO" id="GO:0016301">
    <property type="term" value="F:kinase activity"/>
    <property type="evidence" value="ECO:0007669"/>
    <property type="project" value="UniProtKB-KW"/>
</dbReference>
<keyword evidence="11" id="KW-0464">Manganese</keyword>
<evidence type="ECO:0000256" key="6">
    <source>
        <dbReference type="ARBA" id="ARBA00022777"/>
    </source>
</evidence>
<keyword evidence="9" id="KW-0460">Magnesium</keyword>
<dbReference type="InterPro" id="IPR035965">
    <property type="entry name" value="PAS-like_dom_sf"/>
</dbReference>
<keyword evidence="5" id="KW-0547">Nucleotide-binding</keyword>
<evidence type="ECO:0000256" key="7">
    <source>
        <dbReference type="ARBA" id="ARBA00022801"/>
    </source>
</evidence>
<dbReference type="GO" id="GO:0046872">
    <property type="term" value="F:metal ion binding"/>
    <property type="evidence" value="ECO:0007669"/>
    <property type="project" value="UniProtKB-KW"/>
</dbReference>
<proteinExistence type="predicted"/>
<evidence type="ECO:0000256" key="16">
    <source>
        <dbReference type="SAM" id="MobiDB-lite"/>
    </source>
</evidence>
<evidence type="ECO:0000256" key="11">
    <source>
        <dbReference type="ARBA" id="ARBA00023211"/>
    </source>
</evidence>
<dbReference type="FunFam" id="3.30.565.10:FF:000028">
    <property type="entry name" value="PAS sensor protein"/>
    <property type="match status" value="1"/>
</dbReference>
<dbReference type="InterPro" id="IPR029016">
    <property type="entry name" value="GAF-like_dom_sf"/>
</dbReference>
<protein>
    <recommendedName>
        <fullName evidence="1">protein-serine/threonine phosphatase</fullName>
        <ecNumber evidence="1">3.1.3.16</ecNumber>
    </recommendedName>
    <alternativeName>
        <fullName evidence="15">Protein-serine/threonine phosphatase</fullName>
    </alternativeName>
    <alternativeName>
        <fullName evidence="14">Serine/threonine-protein kinase</fullName>
    </alternativeName>
</protein>
<evidence type="ECO:0000256" key="14">
    <source>
        <dbReference type="ARBA" id="ARBA00075117"/>
    </source>
</evidence>
<dbReference type="EMBL" id="VIWT01000002">
    <property type="protein sequence ID" value="TWF91096.1"/>
    <property type="molecule type" value="Genomic_DNA"/>
</dbReference>
<dbReference type="Gene3D" id="3.30.565.10">
    <property type="entry name" value="Histidine kinase-like ATPase, C-terminal domain"/>
    <property type="match status" value="1"/>
</dbReference>
<dbReference type="InterPro" id="IPR036457">
    <property type="entry name" value="PPM-type-like_dom_sf"/>
</dbReference>